<proteinExistence type="predicted"/>
<gene>
    <name evidence="1" type="ORF">EVAR_94966_1</name>
</gene>
<organism evidence="1 2">
    <name type="scientific">Eumeta variegata</name>
    <name type="common">Bagworm moth</name>
    <name type="synonym">Eumeta japonica</name>
    <dbReference type="NCBI Taxonomy" id="151549"/>
    <lineage>
        <taxon>Eukaryota</taxon>
        <taxon>Metazoa</taxon>
        <taxon>Ecdysozoa</taxon>
        <taxon>Arthropoda</taxon>
        <taxon>Hexapoda</taxon>
        <taxon>Insecta</taxon>
        <taxon>Pterygota</taxon>
        <taxon>Neoptera</taxon>
        <taxon>Endopterygota</taxon>
        <taxon>Lepidoptera</taxon>
        <taxon>Glossata</taxon>
        <taxon>Ditrysia</taxon>
        <taxon>Tineoidea</taxon>
        <taxon>Psychidae</taxon>
        <taxon>Oiketicinae</taxon>
        <taxon>Eumeta</taxon>
    </lineage>
</organism>
<protein>
    <submittedName>
        <fullName evidence="1">Uncharacterized protein</fullName>
    </submittedName>
</protein>
<name>A0A4C1UVV7_EUMVA</name>
<evidence type="ECO:0000313" key="2">
    <source>
        <dbReference type="Proteomes" id="UP000299102"/>
    </source>
</evidence>
<dbReference type="Proteomes" id="UP000299102">
    <property type="component" value="Unassembled WGS sequence"/>
</dbReference>
<accession>A0A4C1UVV7</accession>
<evidence type="ECO:0000313" key="1">
    <source>
        <dbReference type="EMBL" id="GBP30122.1"/>
    </source>
</evidence>
<sequence length="162" mass="18272">MNDRAVNPNLVSAFNSGPSRSGFNPDRVLDHNPGPGSRFCSPSRFRFRYRYRSLFRFFLPRRRLVSDWSGIRIDRWSPLNLANDISLPLISGGSSILGTFYEDEVLQNIVIGAARALNPTPCPFPNHYYRLRCSAISLHVKQNYIGKDALSRAPSADIILTS</sequence>
<reference evidence="1 2" key="1">
    <citation type="journal article" date="2019" name="Commun. Biol.">
        <title>The bagworm genome reveals a unique fibroin gene that provides high tensile strength.</title>
        <authorList>
            <person name="Kono N."/>
            <person name="Nakamura H."/>
            <person name="Ohtoshi R."/>
            <person name="Tomita M."/>
            <person name="Numata K."/>
            <person name="Arakawa K."/>
        </authorList>
    </citation>
    <scope>NUCLEOTIDE SEQUENCE [LARGE SCALE GENOMIC DNA]</scope>
</reference>
<dbReference type="EMBL" id="BGZK01000229">
    <property type="protein sequence ID" value="GBP30122.1"/>
    <property type="molecule type" value="Genomic_DNA"/>
</dbReference>
<dbReference type="AlphaFoldDB" id="A0A4C1UVV7"/>
<comment type="caution">
    <text evidence="1">The sequence shown here is derived from an EMBL/GenBank/DDBJ whole genome shotgun (WGS) entry which is preliminary data.</text>
</comment>
<keyword evidence="2" id="KW-1185">Reference proteome</keyword>